<protein>
    <submittedName>
        <fullName evidence="7">Polysaccharide biosynthesis C-terminal domain-containing protein</fullName>
    </submittedName>
</protein>
<evidence type="ECO:0000256" key="3">
    <source>
        <dbReference type="ARBA" id="ARBA00022692"/>
    </source>
</evidence>
<name>A0ABS6WKK4_9HYPH</name>
<comment type="caution">
    <text evidence="7">The sequence shown here is derived from an EMBL/GenBank/DDBJ whole genome shotgun (WGS) entry which is preliminary data.</text>
</comment>
<keyword evidence="5 6" id="KW-0472">Membrane</keyword>
<evidence type="ECO:0000313" key="7">
    <source>
        <dbReference type="EMBL" id="MBW3096487.1"/>
    </source>
</evidence>
<dbReference type="Proteomes" id="UP001430804">
    <property type="component" value="Unassembled WGS sequence"/>
</dbReference>
<reference evidence="7" key="1">
    <citation type="submission" date="2021-07" db="EMBL/GenBank/DDBJ databases">
        <title>Pseudohoeflea marina sp. nov. a polyhydroxyalcanoate-producing bacterium.</title>
        <authorList>
            <person name="Zheng W."/>
            <person name="Yu S."/>
            <person name="Huang Y."/>
        </authorList>
    </citation>
    <scope>NUCLEOTIDE SEQUENCE</scope>
    <source>
        <strain evidence="7">DP4N28-3</strain>
    </source>
</reference>
<keyword evidence="4 6" id="KW-1133">Transmembrane helix</keyword>
<evidence type="ECO:0000256" key="2">
    <source>
        <dbReference type="ARBA" id="ARBA00022475"/>
    </source>
</evidence>
<keyword evidence="3 6" id="KW-0812">Transmembrane</keyword>
<feature type="transmembrane region" description="Helical" evidence="6">
    <location>
        <begin position="251"/>
        <end position="270"/>
    </location>
</feature>
<dbReference type="InterPro" id="IPR050833">
    <property type="entry name" value="Poly_Biosynth_Transport"/>
</dbReference>
<evidence type="ECO:0000256" key="6">
    <source>
        <dbReference type="SAM" id="Phobius"/>
    </source>
</evidence>
<dbReference type="PANTHER" id="PTHR30250:SF11">
    <property type="entry name" value="O-ANTIGEN TRANSPORTER-RELATED"/>
    <property type="match status" value="1"/>
</dbReference>
<feature type="transmembrane region" description="Helical" evidence="6">
    <location>
        <begin position="189"/>
        <end position="208"/>
    </location>
</feature>
<feature type="transmembrane region" description="Helical" evidence="6">
    <location>
        <begin position="43"/>
        <end position="63"/>
    </location>
</feature>
<evidence type="ECO:0000256" key="4">
    <source>
        <dbReference type="ARBA" id="ARBA00022989"/>
    </source>
</evidence>
<feature type="transmembrane region" description="Helical" evidence="6">
    <location>
        <begin position="370"/>
        <end position="388"/>
    </location>
</feature>
<dbReference type="Pfam" id="PF01943">
    <property type="entry name" value="Polysacc_synt"/>
    <property type="match status" value="1"/>
</dbReference>
<feature type="transmembrane region" description="Helical" evidence="6">
    <location>
        <begin position="75"/>
        <end position="102"/>
    </location>
</feature>
<gene>
    <name evidence="7" type="ORF">KY465_04270</name>
</gene>
<keyword evidence="8" id="KW-1185">Reference proteome</keyword>
<feature type="transmembrane region" description="Helical" evidence="6">
    <location>
        <begin position="338"/>
        <end position="358"/>
    </location>
</feature>
<feature type="transmembrane region" description="Helical" evidence="6">
    <location>
        <begin position="123"/>
        <end position="143"/>
    </location>
</feature>
<dbReference type="InterPro" id="IPR002797">
    <property type="entry name" value="Polysacc_synth"/>
</dbReference>
<organism evidence="7 8">
    <name type="scientific">Pseudohoeflea coraliihabitans</name>
    <dbReference type="NCBI Taxonomy" id="2860393"/>
    <lineage>
        <taxon>Bacteria</taxon>
        <taxon>Pseudomonadati</taxon>
        <taxon>Pseudomonadota</taxon>
        <taxon>Alphaproteobacteria</taxon>
        <taxon>Hyphomicrobiales</taxon>
        <taxon>Rhizobiaceae</taxon>
        <taxon>Pseudohoeflea</taxon>
    </lineage>
</organism>
<accession>A0ABS6WKK4</accession>
<evidence type="ECO:0000256" key="1">
    <source>
        <dbReference type="ARBA" id="ARBA00004651"/>
    </source>
</evidence>
<keyword evidence="2" id="KW-1003">Cell membrane</keyword>
<comment type="subcellular location">
    <subcellularLocation>
        <location evidence="1">Cell membrane</location>
        <topology evidence="1">Multi-pass membrane protein</topology>
    </subcellularLocation>
</comment>
<dbReference type="EMBL" id="JAHWQX010000001">
    <property type="protein sequence ID" value="MBW3096487.1"/>
    <property type="molecule type" value="Genomic_DNA"/>
</dbReference>
<proteinExistence type="predicted"/>
<feature type="transmembrane region" description="Helical" evidence="6">
    <location>
        <begin position="149"/>
        <end position="168"/>
    </location>
</feature>
<dbReference type="PANTHER" id="PTHR30250">
    <property type="entry name" value="PST FAMILY PREDICTED COLANIC ACID TRANSPORTER"/>
    <property type="match status" value="1"/>
</dbReference>
<evidence type="ECO:0000313" key="8">
    <source>
        <dbReference type="Proteomes" id="UP001430804"/>
    </source>
</evidence>
<feature type="transmembrane region" description="Helical" evidence="6">
    <location>
        <begin position="427"/>
        <end position="447"/>
    </location>
</feature>
<sequence length="473" mass="51066">MTIINAAERVLPAGRFRRLRPALARLSAMSTGQGEMAKAQRMALIAFSIRIISALITFLSQIVLARIMGHFEYGIFVYVWVLAVILGNLSCLGFHTAVIRFLPQYRAAGAEDRIRGLTVTARIFAMLSATLLAGIAIATVHLLGERIPAYYVVPLIIGAFALPMIALGDVLDGTARANNWPIYALSPTYMVRPTLILLFVVGLLYYFGAVNATLALIAALVATYVTTLGQHAVILSKLCGQLARGRLDIDLRAWLAVALPIFLIEGFYFLLTNSDVIVVGIYLPPERVAVYYAAAKTMALVHFVFFAVKAAAAPRFSSLVYSGNRQELGHFASLTTRWTFWPSLTLGALALLAAPVLLSLFGPGFIEGRTVMFILFAGILAKAAVGPAETLLTMAGHQKICALLYASALAINIALNILLIPRYGIEGAALATAAAMICEALLLHLTVRRTLGMVLFAGVDQHGRLGLLPRREI</sequence>
<feature type="transmembrane region" description="Helical" evidence="6">
    <location>
        <begin position="214"/>
        <end position="239"/>
    </location>
</feature>
<feature type="transmembrane region" description="Helical" evidence="6">
    <location>
        <begin position="400"/>
        <end position="421"/>
    </location>
</feature>
<dbReference type="RefSeq" id="WP_219200193.1">
    <property type="nucleotide sequence ID" value="NZ_JAHWQX010000001.1"/>
</dbReference>
<evidence type="ECO:0000256" key="5">
    <source>
        <dbReference type="ARBA" id="ARBA00023136"/>
    </source>
</evidence>
<feature type="transmembrane region" description="Helical" evidence="6">
    <location>
        <begin position="290"/>
        <end position="308"/>
    </location>
</feature>